<dbReference type="AlphaFoldDB" id="A0A8E0S7W4"/>
<evidence type="ECO:0000256" key="2">
    <source>
        <dbReference type="ARBA" id="ARBA00022614"/>
    </source>
</evidence>
<dbReference type="OrthoDB" id="1904536at2759"/>
<organism evidence="7 8">
    <name type="scientific">Fasciolopsis buskii</name>
    <dbReference type="NCBI Taxonomy" id="27845"/>
    <lineage>
        <taxon>Eukaryota</taxon>
        <taxon>Metazoa</taxon>
        <taxon>Spiralia</taxon>
        <taxon>Lophotrochozoa</taxon>
        <taxon>Platyhelminthes</taxon>
        <taxon>Trematoda</taxon>
        <taxon>Digenea</taxon>
        <taxon>Plagiorchiida</taxon>
        <taxon>Echinostomata</taxon>
        <taxon>Echinostomatoidea</taxon>
        <taxon>Fasciolidae</taxon>
        <taxon>Fasciolopsis</taxon>
    </lineage>
</organism>
<reference evidence="7" key="1">
    <citation type="submission" date="2019-05" db="EMBL/GenBank/DDBJ databases">
        <title>Annotation for the trematode Fasciolopsis buski.</title>
        <authorList>
            <person name="Choi Y.-J."/>
        </authorList>
    </citation>
    <scope>NUCLEOTIDE SEQUENCE</scope>
    <source>
        <strain evidence="7">HT</strain>
        <tissue evidence="7">Whole worm</tissue>
    </source>
</reference>
<name>A0A8E0S7W4_9TREM</name>
<feature type="compositionally biased region" description="Basic and acidic residues" evidence="6">
    <location>
        <begin position="40"/>
        <end position="49"/>
    </location>
</feature>
<comment type="caution">
    <text evidence="7">The sequence shown here is derived from an EMBL/GenBank/DDBJ whole genome shotgun (WGS) entry which is preliminary data.</text>
</comment>
<dbReference type="InterPro" id="IPR050576">
    <property type="entry name" value="Cilia_flagella_integrity"/>
</dbReference>
<evidence type="ECO:0000256" key="5">
    <source>
        <dbReference type="ARBA" id="ARBA00023273"/>
    </source>
</evidence>
<feature type="compositionally biased region" description="Basic and acidic residues" evidence="6">
    <location>
        <begin position="13"/>
        <end position="32"/>
    </location>
</feature>
<dbReference type="Gene3D" id="3.80.10.10">
    <property type="entry name" value="Ribonuclease Inhibitor"/>
    <property type="match status" value="1"/>
</dbReference>
<dbReference type="PANTHER" id="PTHR45973">
    <property type="entry name" value="PROTEIN PHOSPHATASE 1 REGULATORY SUBUNIT SDS22-RELATED"/>
    <property type="match status" value="1"/>
</dbReference>
<dbReference type="PROSITE" id="PS51450">
    <property type="entry name" value="LRR"/>
    <property type="match status" value="1"/>
</dbReference>
<dbReference type="InterPro" id="IPR001611">
    <property type="entry name" value="Leu-rich_rpt"/>
</dbReference>
<feature type="compositionally biased region" description="Polar residues" evidence="6">
    <location>
        <begin position="635"/>
        <end position="647"/>
    </location>
</feature>
<evidence type="ECO:0000256" key="3">
    <source>
        <dbReference type="ARBA" id="ARBA00022737"/>
    </source>
</evidence>
<dbReference type="Proteomes" id="UP000728185">
    <property type="component" value="Unassembled WGS sequence"/>
</dbReference>
<evidence type="ECO:0000313" key="7">
    <source>
        <dbReference type="EMBL" id="KAA0198487.1"/>
    </source>
</evidence>
<dbReference type="PANTHER" id="PTHR45973:SF9">
    <property type="entry name" value="LEUCINE-RICH REPEAT-CONTAINING PROTEIN 46"/>
    <property type="match status" value="1"/>
</dbReference>
<keyword evidence="2" id="KW-0433">Leucine-rich repeat</keyword>
<feature type="region of interest" description="Disordered" evidence="6">
    <location>
        <begin position="1"/>
        <end position="75"/>
    </location>
</feature>
<feature type="region of interest" description="Disordered" evidence="6">
    <location>
        <begin position="408"/>
        <end position="427"/>
    </location>
</feature>
<dbReference type="Pfam" id="PF14580">
    <property type="entry name" value="LRR_9"/>
    <property type="match status" value="1"/>
</dbReference>
<evidence type="ECO:0000256" key="4">
    <source>
        <dbReference type="ARBA" id="ARBA00023069"/>
    </source>
</evidence>
<evidence type="ECO:0000256" key="1">
    <source>
        <dbReference type="ARBA" id="ARBA00004138"/>
    </source>
</evidence>
<keyword evidence="8" id="KW-1185">Reference proteome</keyword>
<gene>
    <name evidence="7" type="ORF">FBUS_05097</name>
</gene>
<protein>
    <submittedName>
        <fullName evidence="7">Dynein assembly factor 1 axonemal</fullName>
    </submittedName>
</protein>
<comment type="subcellular location">
    <subcellularLocation>
        <location evidence="1">Cell projection</location>
        <location evidence="1">Cilium</location>
    </subcellularLocation>
</comment>
<sequence length="647" mass="73118">MEDVEEAQNVELVEPHAIDTNSIKEDEPDRSAETSQMNDTETKSIDLKLSKTNHIYSDEEQTKQTRPNSDGETDAGYVSVDERVVESEQSISQSGDLTGNVEEKSKPQMDFTLFTSDLKNLPYPPGYSILKRSEVLKEERQRYHREQENESRLPSALRFVKIENLEEYTGLRCLFLEVNGIDRIAGLEQQKEMRSLYMAKNLIRRIENLDHMQHLDTLDVSNNMITKIENLDMLPKFTRLVIAHNKLSELDDLIHLVNCKQLSVLDLQHNQIKDPIVVEEVFAKMPSLTPEVPEEYIEEEIPVDGVTAGAGDLGEMPRMHPREGPLMAARIIEDICDELAVLRQKREAQSHLNGQCSDTNPSESETELEIGNGPEEYHEVSGINGQADEGLVSTGELENNLLDTECENRKEQEEPLMTTDEQSDGEEKTLVEELIVLRPKPDEDQDSEIQSVFSSSKKTSNSSVLQMMPQLLVTNNSNERNFKKTDDEESNSITCISATHSPSVQEVNQIPQGMQKNDVEENLLLSMGENAFLEIDTDVTENLHDNETKTNVEIIHPSEFDGQIKLESESIQVEYGDQSEQYDFARTNDDNYIKDMDPGLFRKILTCAATAGRSDIEELYTAKQIVDESVEPANNLGSDTQSTENKG</sequence>
<evidence type="ECO:0000313" key="8">
    <source>
        <dbReference type="Proteomes" id="UP000728185"/>
    </source>
</evidence>
<dbReference type="SMART" id="SM00365">
    <property type="entry name" value="LRR_SD22"/>
    <property type="match status" value="4"/>
</dbReference>
<evidence type="ECO:0000256" key="6">
    <source>
        <dbReference type="SAM" id="MobiDB-lite"/>
    </source>
</evidence>
<dbReference type="SUPFAM" id="SSF52075">
    <property type="entry name" value="Outer arm dynein light chain 1"/>
    <property type="match status" value="1"/>
</dbReference>
<dbReference type="InterPro" id="IPR032675">
    <property type="entry name" value="LRR_dom_sf"/>
</dbReference>
<proteinExistence type="predicted"/>
<keyword evidence="4" id="KW-0969">Cilium</keyword>
<accession>A0A8E0S7W4</accession>
<feature type="region of interest" description="Disordered" evidence="6">
    <location>
        <begin position="627"/>
        <end position="647"/>
    </location>
</feature>
<keyword evidence="5" id="KW-0966">Cell projection</keyword>
<keyword evidence="3" id="KW-0677">Repeat</keyword>
<dbReference type="EMBL" id="LUCM01001707">
    <property type="protein sequence ID" value="KAA0198487.1"/>
    <property type="molecule type" value="Genomic_DNA"/>
</dbReference>